<comment type="subcellular location">
    <subcellularLocation>
        <location evidence="1">Cell membrane</location>
        <topology evidence="1">Multi-pass membrane protein</topology>
    </subcellularLocation>
</comment>
<dbReference type="InterPro" id="IPR027417">
    <property type="entry name" value="P-loop_NTPase"/>
</dbReference>
<gene>
    <name evidence="12" type="ORF">PQJ73_01645</name>
</gene>
<name>A0ABT5J409_RHOTP</name>
<dbReference type="Proteomes" id="UP001165652">
    <property type="component" value="Unassembled WGS sequence"/>
</dbReference>
<feature type="transmembrane region" description="Helical" evidence="10">
    <location>
        <begin position="84"/>
        <end position="104"/>
    </location>
</feature>
<keyword evidence="5 10" id="KW-0812">Transmembrane</keyword>
<feature type="transmembrane region" description="Helical" evidence="10">
    <location>
        <begin position="238"/>
        <end position="264"/>
    </location>
</feature>
<evidence type="ECO:0000256" key="4">
    <source>
        <dbReference type="ARBA" id="ARBA00022475"/>
    </source>
</evidence>
<dbReference type="InterPro" id="IPR001851">
    <property type="entry name" value="ABC_transp_permease"/>
</dbReference>
<dbReference type="SUPFAM" id="SSF52540">
    <property type="entry name" value="P-loop containing nucleoside triphosphate hydrolases"/>
    <property type="match status" value="1"/>
</dbReference>
<keyword evidence="13" id="KW-1185">Reference proteome</keyword>
<evidence type="ECO:0000256" key="7">
    <source>
        <dbReference type="ARBA" id="ARBA00022840"/>
    </source>
</evidence>
<evidence type="ECO:0000256" key="5">
    <source>
        <dbReference type="ARBA" id="ARBA00022692"/>
    </source>
</evidence>
<sequence length="601" mass="61853">MSEPRRLLAGLAPALVVLGATLAGLPLDNYPKYVIAIAIVSIVVGASLVVLVGLARCITLAAGSVMAIGAYTSSLLAIHLGVPYLIGLAAALLTGAIAGWLIALPGTRFRGHNLAMVTLVFQSVCIILIREAKTLTGGAEGIHVPAPSLFGWTVRSDGDFLLLIGVLSALAVLVLTVLVRGAFGKNLQAAAGNEVAAEAFGISVPAYLTAAFVISSVGVAFAGALAAPRVRILDPESYGVMASIFMLAYPIVGGMHSIWGGLLGGGGLRVLPEFLRPVADYQELFFASLVIVVVMFFPGGFVELIRRGVLALRGHPAGPREAPQPAVAGAQAAAAVTPLPAPDGAAPLLVVEGVDRHFGALHAVNAAHLTVPVGGIHGLIGPNGAGKTSLFNIVSGFLAADAGRVAFDGTSLLELAPRDRIRLGITRTFQHVAVFGQLSCLDNVIIGRGRNGVLAAIGQSVDEMRSGPLTARARGEALAALDAVGLADLAGMPAGALSLGNQRRLEIARAIVSDPRLILLDEPVSGVAEAEIEELRALLLRINAERRIAMLVVEHNIPFVARLCRSLSVMGAGAIVAEGTPADVIAMPAVRQLYFGEDVAA</sequence>
<keyword evidence="8 10" id="KW-1133">Transmembrane helix</keyword>
<evidence type="ECO:0000256" key="8">
    <source>
        <dbReference type="ARBA" id="ARBA00022989"/>
    </source>
</evidence>
<evidence type="ECO:0000256" key="3">
    <source>
        <dbReference type="ARBA" id="ARBA00022448"/>
    </source>
</evidence>
<dbReference type="Pfam" id="PF02653">
    <property type="entry name" value="BPD_transp_2"/>
    <property type="match status" value="1"/>
</dbReference>
<evidence type="ECO:0000256" key="10">
    <source>
        <dbReference type="SAM" id="Phobius"/>
    </source>
</evidence>
<dbReference type="Pfam" id="PF00005">
    <property type="entry name" value="ABC_tran"/>
    <property type="match status" value="1"/>
</dbReference>
<dbReference type="PROSITE" id="PS50893">
    <property type="entry name" value="ABC_TRANSPORTER_2"/>
    <property type="match status" value="1"/>
</dbReference>
<reference evidence="12" key="1">
    <citation type="journal article" date="2023" name="Microbiol Resour">
        <title>Genome Sequences of Rhodoplanes serenus and Two Thermotolerant Strains, Rhodoplanes tepidamans and 'Rhodoplanes cryptolactis,' Further Refine the Genus.</title>
        <authorList>
            <person name="Rayyan A.A."/>
            <person name="Kyndt J.A."/>
        </authorList>
    </citation>
    <scope>NUCLEOTIDE SEQUENCE</scope>
    <source>
        <strain evidence="12">DSM 9987</strain>
    </source>
</reference>
<keyword evidence="7 12" id="KW-0067">ATP-binding</keyword>
<evidence type="ECO:0000313" key="13">
    <source>
        <dbReference type="Proteomes" id="UP001165652"/>
    </source>
</evidence>
<dbReference type="InterPro" id="IPR051120">
    <property type="entry name" value="ABC_AA/LPS_Transport"/>
</dbReference>
<evidence type="ECO:0000259" key="11">
    <source>
        <dbReference type="PROSITE" id="PS50893"/>
    </source>
</evidence>
<dbReference type="InterPro" id="IPR043428">
    <property type="entry name" value="LivM-like"/>
</dbReference>
<keyword evidence="4" id="KW-1003">Cell membrane</keyword>
<feature type="domain" description="ABC transporter" evidence="11">
    <location>
        <begin position="349"/>
        <end position="597"/>
    </location>
</feature>
<feature type="transmembrane region" description="Helical" evidence="10">
    <location>
        <begin position="58"/>
        <end position="78"/>
    </location>
</feature>
<dbReference type="PANTHER" id="PTHR45772">
    <property type="entry name" value="CONSERVED COMPONENT OF ABC TRANSPORTER FOR NATURAL AMINO ACIDS-RELATED"/>
    <property type="match status" value="1"/>
</dbReference>
<reference evidence="12" key="2">
    <citation type="submission" date="2023-02" db="EMBL/GenBank/DDBJ databases">
        <authorList>
            <person name="Rayyan A."/>
            <person name="Meyer T."/>
            <person name="Kyndt J.A."/>
        </authorList>
    </citation>
    <scope>NUCLEOTIDE SEQUENCE</scope>
    <source>
        <strain evidence="12">DSM 9987</strain>
    </source>
</reference>
<comment type="similarity">
    <text evidence="2">Belongs to the ABC transporter superfamily.</text>
</comment>
<comment type="caution">
    <text evidence="12">The sequence shown here is derived from an EMBL/GenBank/DDBJ whole genome shotgun (WGS) entry which is preliminary data.</text>
</comment>
<evidence type="ECO:0000313" key="12">
    <source>
        <dbReference type="EMBL" id="MDC7784374.1"/>
    </source>
</evidence>
<dbReference type="CDD" id="cd06581">
    <property type="entry name" value="TM_PBP1_LivM_like"/>
    <property type="match status" value="1"/>
</dbReference>
<evidence type="ECO:0000256" key="1">
    <source>
        <dbReference type="ARBA" id="ARBA00004651"/>
    </source>
</evidence>
<dbReference type="PANTHER" id="PTHR45772:SF2">
    <property type="entry name" value="ABC TRANSPORTER ATP-BINDING PROTEIN"/>
    <property type="match status" value="1"/>
</dbReference>
<keyword evidence="6" id="KW-0547">Nucleotide-binding</keyword>
<evidence type="ECO:0000256" key="6">
    <source>
        <dbReference type="ARBA" id="ARBA00022741"/>
    </source>
</evidence>
<feature type="transmembrane region" description="Helical" evidence="10">
    <location>
        <begin position="199"/>
        <end position="226"/>
    </location>
</feature>
<protein>
    <submittedName>
        <fullName evidence="12">Branched-chain amino acid ABC transporter ATP-binding protein/permease</fullName>
    </submittedName>
</protein>
<keyword evidence="9 10" id="KW-0472">Membrane</keyword>
<dbReference type="EMBL" id="JAQQLI010000001">
    <property type="protein sequence ID" value="MDC7784374.1"/>
    <property type="molecule type" value="Genomic_DNA"/>
</dbReference>
<dbReference type="InterPro" id="IPR003439">
    <property type="entry name" value="ABC_transporter-like_ATP-bd"/>
</dbReference>
<feature type="transmembrane region" description="Helical" evidence="10">
    <location>
        <begin position="160"/>
        <end position="179"/>
    </location>
</feature>
<keyword evidence="3" id="KW-0813">Transport</keyword>
<dbReference type="Gene3D" id="3.40.50.300">
    <property type="entry name" value="P-loop containing nucleotide triphosphate hydrolases"/>
    <property type="match status" value="1"/>
</dbReference>
<dbReference type="RefSeq" id="WP_272775217.1">
    <property type="nucleotide sequence ID" value="NZ_JAQQLI010000001.1"/>
</dbReference>
<dbReference type="InterPro" id="IPR017871">
    <property type="entry name" value="ABC_transporter-like_CS"/>
</dbReference>
<evidence type="ECO:0000256" key="2">
    <source>
        <dbReference type="ARBA" id="ARBA00005417"/>
    </source>
</evidence>
<dbReference type="GO" id="GO:0005524">
    <property type="term" value="F:ATP binding"/>
    <property type="evidence" value="ECO:0007669"/>
    <property type="project" value="UniProtKB-KW"/>
</dbReference>
<dbReference type="CDD" id="cd03219">
    <property type="entry name" value="ABC_Mj1267_LivG_branched"/>
    <property type="match status" value="1"/>
</dbReference>
<organism evidence="12 13">
    <name type="scientific">Rhodoplanes tepidamans</name>
    <name type="common">Rhodoplanes cryptolactis</name>
    <dbReference type="NCBI Taxonomy" id="200616"/>
    <lineage>
        <taxon>Bacteria</taxon>
        <taxon>Pseudomonadati</taxon>
        <taxon>Pseudomonadota</taxon>
        <taxon>Alphaproteobacteria</taxon>
        <taxon>Hyphomicrobiales</taxon>
        <taxon>Nitrobacteraceae</taxon>
        <taxon>Rhodoplanes</taxon>
    </lineage>
</organism>
<proteinExistence type="inferred from homology"/>
<dbReference type="PROSITE" id="PS00211">
    <property type="entry name" value="ABC_TRANSPORTER_1"/>
    <property type="match status" value="1"/>
</dbReference>
<evidence type="ECO:0000256" key="9">
    <source>
        <dbReference type="ARBA" id="ARBA00023136"/>
    </source>
</evidence>
<feature type="transmembrane region" description="Helical" evidence="10">
    <location>
        <begin position="33"/>
        <end position="51"/>
    </location>
</feature>
<accession>A0ABT5J409</accession>
<feature type="transmembrane region" description="Helical" evidence="10">
    <location>
        <begin position="284"/>
        <end position="305"/>
    </location>
</feature>